<evidence type="ECO:0000256" key="4">
    <source>
        <dbReference type="ARBA" id="ARBA00023186"/>
    </source>
</evidence>
<evidence type="ECO:0000256" key="2">
    <source>
        <dbReference type="ARBA" id="ARBA00022741"/>
    </source>
</evidence>
<dbReference type="GO" id="GO:0140662">
    <property type="term" value="F:ATP-dependent protein folding chaperone"/>
    <property type="evidence" value="ECO:0007669"/>
    <property type="project" value="InterPro"/>
</dbReference>
<keyword evidence="4" id="KW-0143">Chaperone</keyword>
<dbReference type="GO" id="GO:0005524">
    <property type="term" value="F:ATP binding"/>
    <property type="evidence" value="ECO:0007669"/>
    <property type="project" value="UniProtKB-KW"/>
</dbReference>
<dbReference type="Pfam" id="PF00183">
    <property type="entry name" value="HSP90"/>
    <property type="match status" value="1"/>
</dbReference>
<sequence>MNNEDIQVNRVSDLIDGNHRWKRELVGRLYDTTTAGEILKIPISINQGEDKLYWSGNNDGVYKVKDGYTKLAKSSQPLPHQNSFKAWKEFWKINLPSKVLMFGWKLCHNRLPITENLLKRNYKIDGNCVFGCDLMETQSHLFMECPAAKASGHRVPIVGMVAPSEEQLQGTVLKGIRETLQMLRNYQYRDVTIHMDNKYLAAKLNGHTNFSNYWGTVARDIDTMRLDFTYFQYITVDYIDKAPLDYLRGAQPDDKYEFSEPTRIQGLVKNYSQFVSFPIYTWQEKSRTVDVLPWMFLFTLDVFAPFGITLNLSRMLSVIVEPRDMNCYKINVDGSIRDGGVAFASGVLWDSSGTLLKGFSFNIGICSAIEAKLWGFLRRLEVAWNHGCRKDFGVVEEELTSSLDLAIHARWVVALGFAA</sequence>
<gene>
    <name evidence="6" type="ORF">G2W53_037246</name>
</gene>
<dbReference type="InterPro" id="IPR026960">
    <property type="entry name" value="RVT-Znf"/>
</dbReference>
<dbReference type="Pfam" id="PF13966">
    <property type="entry name" value="zf-RVT"/>
    <property type="match status" value="1"/>
</dbReference>
<reference evidence="6" key="1">
    <citation type="submission" date="2020-09" db="EMBL/GenBank/DDBJ databases">
        <title>Genome-Enabled Discovery of Anthraquinone Biosynthesis in Senna tora.</title>
        <authorList>
            <person name="Kang S.-H."/>
            <person name="Pandey R.P."/>
            <person name="Lee C.-M."/>
            <person name="Sim J.-S."/>
            <person name="Jeong J.-T."/>
            <person name="Choi B.-S."/>
            <person name="Jung M."/>
            <person name="Ginzburg D."/>
            <person name="Zhao K."/>
            <person name="Won S.Y."/>
            <person name="Oh T.-J."/>
            <person name="Yu Y."/>
            <person name="Kim N.-H."/>
            <person name="Lee O.R."/>
            <person name="Lee T.-H."/>
            <person name="Bashyal P."/>
            <person name="Kim T.-S."/>
            <person name="Lee W.-H."/>
            <person name="Kawkins C."/>
            <person name="Kim C.-K."/>
            <person name="Kim J.S."/>
            <person name="Ahn B.O."/>
            <person name="Rhee S.Y."/>
            <person name="Sohng J.K."/>
        </authorList>
    </citation>
    <scope>NUCLEOTIDE SEQUENCE</scope>
    <source>
        <tissue evidence="6">Leaf</tissue>
    </source>
</reference>
<comment type="caution">
    <text evidence="6">The sequence shown here is derived from an EMBL/GenBank/DDBJ whole genome shotgun (WGS) entry which is preliminary data.</text>
</comment>
<keyword evidence="3" id="KW-0067">ATP-binding</keyword>
<dbReference type="AlphaFoldDB" id="A0A834SU16"/>
<proteinExistence type="inferred from homology"/>
<comment type="similarity">
    <text evidence="1">Belongs to the heat shock protein 90 family.</text>
</comment>
<evidence type="ECO:0000256" key="1">
    <source>
        <dbReference type="ARBA" id="ARBA00008239"/>
    </source>
</evidence>
<dbReference type="Proteomes" id="UP000634136">
    <property type="component" value="Unassembled WGS sequence"/>
</dbReference>
<evidence type="ECO:0000256" key="3">
    <source>
        <dbReference type="ARBA" id="ARBA00022840"/>
    </source>
</evidence>
<dbReference type="OrthoDB" id="696485at2759"/>
<evidence type="ECO:0000313" key="7">
    <source>
        <dbReference type="Proteomes" id="UP000634136"/>
    </source>
</evidence>
<organism evidence="6 7">
    <name type="scientific">Senna tora</name>
    <dbReference type="NCBI Taxonomy" id="362788"/>
    <lineage>
        <taxon>Eukaryota</taxon>
        <taxon>Viridiplantae</taxon>
        <taxon>Streptophyta</taxon>
        <taxon>Embryophyta</taxon>
        <taxon>Tracheophyta</taxon>
        <taxon>Spermatophyta</taxon>
        <taxon>Magnoliopsida</taxon>
        <taxon>eudicotyledons</taxon>
        <taxon>Gunneridae</taxon>
        <taxon>Pentapetalae</taxon>
        <taxon>rosids</taxon>
        <taxon>fabids</taxon>
        <taxon>Fabales</taxon>
        <taxon>Fabaceae</taxon>
        <taxon>Caesalpinioideae</taxon>
        <taxon>Cassia clade</taxon>
        <taxon>Senna</taxon>
    </lineage>
</organism>
<accession>A0A834SU16</accession>
<dbReference type="GO" id="GO:0016887">
    <property type="term" value="F:ATP hydrolysis activity"/>
    <property type="evidence" value="ECO:0007669"/>
    <property type="project" value="InterPro"/>
</dbReference>
<dbReference type="CDD" id="cd06222">
    <property type="entry name" value="RNase_H_like"/>
    <property type="match status" value="1"/>
</dbReference>
<dbReference type="GO" id="GO:0051082">
    <property type="term" value="F:unfolded protein binding"/>
    <property type="evidence" value="ECO:0007669"/>
    <property type="project" value="InterPro"/>
</dbReference>
<evidence type="ECO:0000259" key="5">
    <source>
        <dbReference type="Pfam" id="PF13966"/>
    </source>
</evidence>
<dbReference type="InterPro" id="IPR036890">
    <property type="entry name" value="HATPase_C_sf"/>
</dbReference>
<dbReference type="PANTHER" id="PTHR47723:SF19">
    <property type="entry name" value="POLYNUCLEOTIDYL TRANSFERASE, RIBONUCLEASE H-LIKE SUPERFAMILY PROTEIN"/>
    <property type="match status" value="1"/>
</dbReference>
<feature type="domain" description="Reverse transcriptase zinc-binding" evidence="5">
    <location>
        <begin position="62"/>
        <end position="149"/>
    </location>
</feature>
<keyword evidence="7" id="KW-1185">Reference proteome</keyword>
<name>A0A834SU16_9FABA</name>
<dbReference type="Gene3D" id="3.30.565.10">
    <property type="entry name" value="Histidine kinase-like ATPase, C-terminal domain"/>
    <property type="match status" value="1"/>
</dbReference>
<dbReference type="PANTHER" id="PTHR47723">
    <property type="entry name" value="OS05G0353850 PROTEIN"/>
    <property type="match status" value="1"/>
</dbReference>
<protein>
    <submittedName>
        <fullName evidence="6">Ribonuclease H</fullName>
    </submittedName>
</protein>
<dbReference type="InterPro" id="IPR001404">
    <property type="entry name" value="Hsp90_fam"/>
</dbReference>
<keyword evidence="2" id="KW-0547">Nucleotide-binding</keyword>
<evidence type="ECO:0000313" key="6">
    <source>
        <dbReference type="EMBL" id="KAF7810503.1"/>
    </source>
</evidence>
<dbReference type="InterPro" id="IPR053151">
    <property type="entry name" value="RNase_H-like"/>
</dbReference>
<dbReference type="EMBL" id="JAAIUW010000011">
    <property type="protein sequence ID" value="KAF7810503.1"/>
    <property type="molecule type" value="Genomic_DNA"/>
</dbReference>
<dbReference type="InterPro" id="IPR044730">
    <property type="entry name" value="RNase_H-like_dom_plant"/>
</dbReference>